<comment type="caution">
    <text evidence="4">The sequence shown here is derived from an EMBL/GenBank/DDBJ whole genome shotgun (WGS) entry which is preliminary data.</text>
</comment>
<dbReference type="InterPro" id="IPR020904">
    <property type="entry name" value="Sc_DH/Rdtase_CS"/>
</dbReference>
<dbReference type="CDD" id="cd05233">
    <property type="entry name" value="SDR_c"/>
    <property type="match status" value="1"/>
</dbReference>
<dbReference type="PROSITE" id="PS00061">
    <property type="entry name" value="ADH_SHORT"/>
    <property type="match status" value="1"/>
</dbReference>
<dbReference type="PRINTS" id="PR00081">
    <property type="entry name" value="GDHRDH"/>
</dbReference>
<protein>
    <submittedName>
        <fullName evidence="4">SDR family NAD(P)-dependent oxidoreductase</fullName>
    </submittedName>
</protein>
<reference evidence="4 5" key="1">
    <citation type="submission" date="2020-08" db="EMBL/GenBank/DDBJ databases">
        <title>Genome public.</title>
        <authorList>
            <person name="Liu C."/>
            <person name="Sun Q."/>
        </authorList>
    </citation>
    <scope>NUCLEOTIDE SEQUENCE [LARGE SCALE GENOMIC DNA]</scope>
    <source>
        <strain evidence="4 5">NSJ-35</strain>
    </source>
</reference>
<dbReference type="Gene3D" id="3.40.50.720">
    <property type="entry name" value="NAD(P)-binding Rossmann-like Domain"/>
    <property type="match status" value="1"/>
</dbReference>
<gene>
    <name evidence="4" type="ORF">H8S18_07015</name>
</gene>
<comment type="similarity">
    <text evidence="1">Belongs to the short-chain dehydrogenases/reductases (SDR) family.</text>
</comment>
<dbReference type="InterPro" id="IPR002347">
    <property type="entry name" value="SDR_fam"/>
</dbReference>
<dbReference type="InterPro" id="IPR036291">
    <property type="entry name" value="NAD(P)-bd_dom_sf"/>
</dbReference>
<accession>A0ABR7EGB2</accession>
<keyword evidence="2" id="KW-0521">NADP</keyword>
<dbReference type="SUPFAM" id="SSF51735">
    <property type="entry name" value="NAD(P)-binding Rossmann-fold domains"/>
    <property type="match status" value="1"/>
</dbReference>
<dbReference type="Proteomes" id="UP000606889">
    <property type="component" value="Unassembled WGS sequence"/>
</dbReference>
<sequence length="253" mass="27528">MEIAIVTGASSGMGKEFVKQLSALGGLGQIWVAARREERLKELAGEVATPLRIFACDLTQPAGIVQIKKALSTEHPNIRYLANCSGFAKFGAFDAVNETDSLAMIDLNVRALTQMTLAAIPYMESGGHILEIASTAAFQPLPDMNIYAATKAFVLSYSRALSRELGKRGVTVTAVCPGWTKTEFFDVARKNADANAVQNFFFPSLTQNVVARAIKDAQRGRDLSVYGVFNKLHLFFAKILPVSSVMTLWDAMK</sequence>
<organism evidence="4 5">
    <name type="scientific">Christensenella tenuis</name>
    <dbReference type="NCBI Taxonomy" id="2763033"/>
    <lineage>
        <taxon>Bacteria</taxon>
        <taxon>Bacillati</taxon>
        <taxon>Bacillota</taxon>
        <taxon>Clostridia</taxon>
        <taxon>Christensenellales</taxon>
        <taxon>Christensenellaceae</taxon>
        <taxon>Christensenella</taxon>
    </lineage>
</organism>
<name>A0ABR7EGB2_9FIRM</name>
<dbReference type="PANTHER" id="PTHR43391:SF14">
    <property type="entry name" value="DEHYDROGENASE_REDUCTASE SDR FAMILY PROTEIN 7-LIKE"/>
    <property type="match status" value="1"/>
</dbReference>
<keyword evidence="5" id="KW-1185">Reference proteome</keyword>
<evidence type="ECO:0000313" key="5">
    <source>
        <dbReference type="Proteomes" id="UP000606889"/>
    </source>
</evidence>
<evidence type="ECO:0000313" key="4">
    <source>
        <dbReference type="EMBL" id="MBC5648084.1"/>
    </source>
</evidence>
<dbReference type="PANTHER" id="PTHR43391">
    <property type="entry name" value="RETINOL DEHYDROGENASE-RELATED"/>
    <property type="match status" value="1"/>
</dbReference>
<keyword evidence="3" id="KW-0560">Oxidoreductase</keyword>
<dbReference type="EMBL" id="JACOON010000003">
    <property type="protein sequence ID" value="MBC5648084.1"/>
    <property type="molecule type" value="Genomic_DNA"/>
</dbReference>
<dbReference type="Pfam" id="PF00106">
    <property type="entry name" value="adh_short"/>
    <property type="match status" value="1"/>
</dbReference>
<evidence type="ECO:0000256" key="2">
    <source>
        <dbReference type="ARBA" id="ARBA00022857"/>
    </source>
</evidence>
<evidence type="ECO:0000256" key="1">
    <source>
        <dbReference type="ARBA" id="ARBA00006484"/>
    </source>
</evidence>
<proteinExistence type="inferred from homology"/>
<evidence type="ECO:0000256" key="3">
    <source>
        <dbReference type="ARBA" id="ARBA00023002"/>
    </source>
</evidence>
<dbReference type="RefSeq" id="WP_186857603.1">
    <property type="nucleotide sequence ID" value="NZ_JACOON010000003.1"/>
</dbReference>